<dbReference type="GO" id="GO:0003677">
    <property type="term" value="F:DNA binding"/>
    <property type="evidence" value="ECO:0007669"/>
    <property type="project" value="UniProtKB-KW"/>
</dbReference>
<keyword evidence="1" id="KW-0238">DNA-binding</keyword>
<evidence type="ECO:0000256" key="2">
    <source>
        <dbReference type="SAM" id="MobiDB-lite"/>
    </source>
</evidence>
<reference evidence="4 5" key="1">
    <citation type="journal article" date="2014" name="BMC Genomics">
        <title>Comparison of environmental and isolate Sulfobacillus genomes reveals diverse carbon, sulfur, nitrogen, and hydrogen metabolisms.</title>
        <authorList>
            <person name="Justice N.B."/>
            <person name="Norman A."/>
            <person name="Brown C.T."/>
            <person name="Singh A."/>
            <person name="Thomas B.C."/>
            <person name="Banfield J.F."/>
        </authorList>
    </citation>
    <scope>NUCLEOTIDE SEQUENCE [LARGE SCALE GENOMIC DNA]</scope>
    <source>
        <strain evidence="4">AMDSBA5</strain>
    </source>
</reference>
<evidence type="ECO:0000256" key="1">
    <source>
        <dbReference type="ARBA" id="ARBA00023125"/>
    </source>
</evidence>
<proteinExistence type="predicted"/>
<evidence type="ECO:0000259" key="3">
    <source>
        <dbReference type="Pfam" id="PF07282"/>
    </source>
</evidence>
<accession>A0A2T2WIQ7</accession>
<evidence type="ECO:0000313" key="4">
    <source>
        <dbReference type="EMBL" id="PSR22110.1"/>
    </source>
</evidence>
<evidence type="ECO:0000313" key="5">
    <source>
        <dbReference type="Proteomes" id="UP000242705"/>
    </source>
</evidence>
<dbReference type="InterPro" id="IPR010095">
    <property type="entry name" value="Cas12f1-like_TNB"/>
</dbReference>
<sequence length="504" mass="56987">MCEVPLCVTRRQERTLDKRFEAGRQLYNALLGEAKNRLVLVRQSIWYTKAKKSTDKKERQAHFSAARQAHGFSLYALEAVADKMRRTTWLGDHLDSHVAQKLAKRAFEAVHKVALGKAKAVRFKGERGLHSLEGKSNAACIRWRDDRIMWNGLELPMAKGAQRDPVIRHGLASRVKYVRLVRRDVRGKTRYYAQLVCEGVPYVKVNEKGERIHPIGQETVGLDIGPSTIAIVGDTQALLTPFADAVVRDHQKIRRLQRKQDRQRRANNPDCYDDKGRAIKGKRPTKKSRHQLETEAVLRERHRREAAHRKTLHGQLANQIIAIGPHIKTEKLSYKAFQKMYGRSISVRAPKLFLSILTRKAESAGGAVEEFSTYHTALSQACLCGQKHKKRLSERIHACDCGIVMQRDLFSAYLAKHVENECLQVANANEHWPGAEPLLRTAWQQATNQPASGQPGHNRTWPSSFGTYRSQSGSSEKDSLPEHEAQDVVAMVQATVRACESAKV</sequence>
<name>A0A2T2WIQ7_SULTH</name>
<comment type="caution">
    <text evidence="4">The sequence shown here is derived from an EMBL/GenBank/DDBJ whole genome shotgun (WGS) entry which is preliminary data.</text>
</comment>
<dbReference type="Pfam" id="PF07282">
    <property type="entry name" value="Cas12f1-like_TNB"/>
    <property type="match status" value="1"/>
</dbReference>
<dbReference type="NCBIfam" id="NF040570">
    <property type="entry name" value="guided_TnpB"/>
    <property type="match status" value="1"/>
</dbReference>
<dbReference type="AlphaFoldDB" id="A0A2T2WIQ7"/>
<feature type="region of interest" description="Disordered" evidence="2">
    <location>
        <begin position="446"/>
        <end position="483"/>
    </location>
</feature>
<dbReference type="Proteomes" id="UP000242705">
    <property type="component" value="Unassembled WGS sequence"/>
</dbReference>
<feature type="region of interest" description="Disordered" evidence="2">
    <location>
        <begin position="256"/>
        <end position="289"/>
    </location>
</feature>
<feature type="domain" description="Cas12f1-like TNB" evidence="3">
    <location>
        <begin position="353"/>
        <end position="412"/>
    </location>
</feature>
<feature type="compositionally biased region" description="Basic residues" evidence="2">
    <location>
        <begin position="278"/>
        <end position="289"/>
    </location>
</feature>
<protein>
    <submittedName>
        <fullName evidence="4">Transposase</fullName>
    </submittedName>
</protein>
<dbReference type="EMBL" id="PXYX01000094">
    <property type="protein sequence ID" value="PSR22110.1"/>
    <property type="molecule type" value="Genomic_DNA"/>
</dbReference>
<feature type="compositionally biased region" description="Polar residues" evidence="2">
    <location>
        <begin position="446"/>
        <end position="474"/>
    </location>
</feature>
<organism evidence="4 5">
    <name type="scientific">Sulfobacillus thermosulfidooxidans</name>
    <dbReference type="NCBI Taxonomy" id="28034"/>
    <lineage>
        <taxon>Bacteria</taxon>
        <taxon>Bacillati</taxon>
        <taxon>Bacillota</taxon>
        <taxon>Clostridia</taxon>
        <taxon>Eubacteriales</taxon>
        <taxon>Clostridiales Family XVII. Incertae Sedis</taxon>
        <taxon>Sulfobacillus</taxon>
    </lineage>
</organism>
<gene>
    <name evidence="4" type="ORF">C7B47_16910</name>
</gene>